<gene>
    <name evidence="8" type="primary">dam1</name>
    <name evidence="9" type="synonym">dam2</name>
    <name evidence="8" type="ORF">EZMO1_1856</name>
    <name evidence="9" type="ORF">EZMO1_2461</name>
</gene>
<dbReference type="InterPro" id="IPR012263">
    <property type="entry name" value="M_m6A_EcoRV"/>
</dbReference>
<protein>
    <recommendedName>
        <fullName evidence="2">site-specific DNA-methyltransferase (adenine-specific)</fullName>
        <ecNumber evidence="2">2.1.1.72</ecNumber>
    </recommendedName>
</protein>
<comment type="similarity">
    <text evidence="1">Belongs to the N(4)/N(6)-methyltransferase family.</text>
</comment>
<dbReference type="GO" id="GO:1904047">
    <property type="term" value="F:S-adenosyl-L-methionine binding"/>
    <property type="evidence" value="ECO:0007669"/>
    <property type="project" value="TreeGrafter"/>
</dbReference>
<dbReference type="InterPro" id="IPR023095">
    <property type="entry name" value="Ade_MeTrfase_dom_2"/>
</dbReference>
<dbReference type="Gene3D" id="1.10.1020.10">
    <property type="entry name" value="Adenine-specific Methyltransferase, Domain 2"/>
    <property type="match status" value="1"/>
</dbReference>
<dbReference type="GO" id="GO:0006298">
    <property type="term" value="P:mismatch repair"/>
    <property type="evidence" value="ECO:0007669"/>
    <property type="project" value="TreeGrafter"/>
</dbReference>
<dbReference type="GO" id="GO:0009307">
    <property type="term" value="P:DNA restriction-modification system"/>
    <property type="evidence" value="ECO:0007669"/>
    <property type="project" value="InterPro"/>
</dbReference>
<dbReference type="PANTHER" id="PTHR30481:SF4">
    <property type="entry name" value="SITE-SPECIFIC DNA-METHYLTRANSFERASE (ADENINE-SPECIFIC)"/>
    <property type="match status" value="1"/>
</dbReference>
<dbReference type="REBASE" id="140078">
    <property type="entry name" value="M.EmoCL33ORF2461P"/>
</dbReference>
<keyword evidence="3 8" id="KW-0489">Methyltransferase</keyword>
<keyword evidence="5" id="KW-0949">S-adenosyl-L-methionine</keyword>
<name>A0A142BB73_9GAMM</name>
<dbReference type="Proteomes" id="UP000071065">
    <property type="component" value="Chromosome"/>
</dbReference>
<evidence type="ECO:0000256" key="1">
    <source>
        <dbReference type="ARBA" id="ARBA00006594"/>
    </source>
</evidence>
<dbReference type="InterPro" id="IPR012327">
    <property type="entry name" value="MeTrfase_D12"/>
</dbReference>
<dbReference type="GO" id="GO:0009007">
    <property type="term" value="F:site-specific DNA-methyltransferase (adenine-specific) activity"/>
    <property type="evidence" value="ECO:0007669"/>
    <property type="project" value="UniProtKB-EC"/>
</dbReference>
<evidence type="ECO:0000256" key="4">
    <source>
        <dbReference type="ARBA" id="ARBA00022679"/>
    </source>
</evidence>
<evidence type="ECO:0000256" key="5">
    <source>
        <dbReference type="ARBA" id="ARBA00022691"/>
    </source>
</evidence>
<dbReference type="PRINTS" id="PR00505">
    <property type="entry name" value="D12N6MTFRASE"/>
</dbReference>
<dbReference type="Pfam" id="PF02086">
    <property type="entry name" value="MethyltransfD12"/>
    <property type="match status" value="1"/>
</dbReference>
<comment type="catalytic activity">
    <reaction evidence="6">
        <text>a 2'-deoxyadenosine in DNA + S-adenosyl-L-methionine = an N(6)-methyl-2'-deoxyadenosine in DNA + S-adenosyl-L-homocysteine + H(+)</text>
        <dbReference type="Rhea" id="RHEA:15197"/>
        <dbReference type="Rhea" id="RHEA-COMP:12418"/>
        <dbReference type="Rhea" id="RHEA-COMP:12419"/>
        <dbReference type="ChEBI" id="CHEBI:15378"/>
        <dbReference type="ChEBI" id="CHEBI:57856"/>
        <dbReference type="ChEBI" id="CHEBI:59789"/>
        <dbReference type="ChEBI" id="CHEBI:90615"/>
        <dbReference type="ChEBI" id="CHEBI:90616"/>
        <dbReference type="EC" id="2.1.1.72"/>
    </reaction>
</comment>
<dbReference type="EC" id="2.1.1.72" evidence="2"/>
<dbReference type="RefSeq" id="WP_051789344.1">
    <property type="nucleotide sequence ID" value="NZ_CP013251.1"/>
</dbReference>
<keyword evidence="4 8" id="KW-0808">Transferase</keyword>
<evidence type="ECO:0000256" key="6">
    <source>
        <dbReference type="ARBA" id="ARBA00047942"/>
    </source>
</evidence>
<dbReference type="SUPFAM" id="SSF53335">
    <property type="entry name" value="S-adenosyl-L-methionine-dependent methyltransferases"/>
    <property type="match status" value="1"/>
</dbReference>
<evidence type="ECO:0000313" key="10">
    <source>
        <dbReference type="Proteomes" id="UP000071065"/>
    </source>
</evidence>
<evidence type="ECO:0000256" key="3">
    <source>
        <dbReference type="ARBA" id="ARBA00022603"/>
    </source>
</evidence>
<organism evidence="8 10">
    <name type="scientific">Endozoicomonas montiporae CL-33</name>
    <dbReference type="NCBI Taxonomy" id="570277"/>
    <lineage>
        <taxon>Bacteria</taxon>
        <taxon>Pseudomonadati</taxon>
        <taxon>Pseudomonadota</taxon>
        <taxon>Gammaproteobacteria</taxon>
        <taxon>Oceanospirillales</taxon>
        <taxon>Endozoicomonadaceae</taxon>
        <taxon>Endozoicomonas</taxon>
    </lineage>
</organism>
<dbReference type="PANTHER" id="PTHR30481">
    <property type="entry name" value="DNA ADENINE METHYLASE"/>
    <property type="match status" value="1"/>
</dbReference>
<sequence length="273" mass="31657">MSRNFKPLIPWIGGKRKLAPHILPLFPNHTCYVEPFCGAAALFFLKEESKVEVLNDVNGDLVNLYRVVKHHLEELYKQFKWTLTSRQNYEWLLKTKPETLTDIQRASRFLYLQKLAFGGKVEGQSFGTSATSRPRFNIFTLEQDLADAHFRLANATIENLDWAKTIEKYDRPGTLFYCDPPYWQTEGYGVGFPFENYERMAELAKTIQGRMIISINDHPDIRRVFDGLFIREIDYKYTVGGAQNASDCVELVYGNWEQDEHLDGQVSQEGFSF</sequence>
<evidence type="ECO:0000313" key="9">
    <source>
        <dbReference type="EMBL" id="AMO56545.1"/>
    </source>
</evidence>
<feature type="binding site" evidence="7">
    <location>
        <position position="11"/>
    </location>
    <ligand>
        <name>S-adenosyl-L-methionine</name>
        <dbReference type="ChEBI" id="CHEBI:59789"/>
    </ligand>
</feature>
<dbReference type="NCBIfam" id="TIGR00571">
    <property type="entry name" value="dam"/>
    <property type="match status" value="1"/>
</dbReference>
<feature type="binding site" evidence="7">
    <location>
        <position position="179"/>
    </location>
    <ligand>
        <name>S-adenosyl-L-methionine</name>
        <dbReference type="ChEBI" id="CHEBI:59789"/>
    </ligand>
</feature>
<reference evidence="8" key="1">
    <citation type="submission" date="2015-11" db="EMBL/GenBank/DDBJ databases">
        <authorList>
            <person name="Zhang Y."/>
            <person name="Guo Z."/>
        </authorList>
    </citation>
    <scope>NUCLEOTIDE SEQUENCE</scope>
    <source>
        <strain evidence="8">CL-33</strain>
    </source>
</reference>
<evidence type="ECO:0000256" key="7">
    <source>
        <dbReference type="PIRSR" id="PIRSR000398-1"/>
    </source>
</evidence>
<dbReference type="Gene3D" id="3.40.50.150">
    <property type="entry name" value="Vaccinia Virus protein VP39"/>
    <property type="match status" value="1"/>
</dbReference>
<feature type="binding site" evidence="7">
    <location>
        <position position="15"/>
    </location>
    <ligand>
        <name>S-adenosyl-L-methionine</name>
        <dbReference type="ChEBI" id="CHEBI:59789"/>
    </ligand>
</feature>
<dbReference type="EMBL" id="CP013251">
    <property type="protein sequence ID" value="AMO55999.1"/>
    <property type="molecule type" value="Genomic_DNA"/>
</dbReference>
<dbReference type="REBASE" id="140082">
    <property type="entry name" value="M.EmoCL33ORF1856P"/>
</dbReference>
<dbReference type="AlphaFoldDB" id="A0A142BB73"/>
<accession>A0A142BB73</accession>
<dbReference type="PATRIC" id="fig|570277.3.peg.1998"/>
<dbReference type="GO" id="GO:0043565">
    <property type="term" value="F:sequence-specific DNA binding"/>
    <property type="evidence" value="ECO:0007669"/>
    <property type="project" value="TreeGrafter"/>
</dbReference>
<dbReference type="InterPro" id="IPR029063">
    <property type="entry name" value="SAM-dependent_MTases_sf"/>
</dbReference>
<dbReference type="GO" id="GO:0032259">
    <property type="term" value="P:methylation"/>
    <property type="evidence" value="ECO:0007669"/>
    <property type="project" value="UniProtKB-KW"/>
</dbReference>
<dbReference type="OrthoDB" id="9805629at2"/>
<evidence type="ECO:0000313" key="8">
    <source>
        <dbReference type="EMBL" id="AMO55999.1"/>
    </source>
</evidence>
<dbReference type="EMBL" id="CP013251">
    <property type="protein sequence ID" value="AMO56545.1"/>
    <property type="molecule type" value="Genomic_DNA"/>
</dbReference>
<evidence type="ECO:0000256" key="2">
    <source>
        <dbReference type="ARBA" id="ARBA00011900"/>
    </source>
</evidence>
<dbReference type="KEGG" id="emp:EZMO1_1856"/>
<reference evidence="8 10" key="2">
    <citation type="journal article" date="2016" name="Front. Microbiol.">
        <title>Genomic Insight into the Host-Endosymbiont Relationship of Endozoicomonas montiporae CL-33(T) with its Coral Host.</title>
        <authorList>
            <person name="Ding J.-Y."/>
            <person name="Shiu J.-H."/>
            <person name="Chen W.-M."/>
            <person name="Chiang Y.-R."/>
            <person name="Tang S.-L."/>
        </authorList>
    </citation>
    <scope>NUCLEOTIDE SEQUENCE [LARGE SCALE GENOMIC DNA]</scope>
    <source>
        <strain evidence="8 10">CL-33</strain>
    </source>
</reference>
<proteinExistence type="inferred from homology"/>
<dbReference type="KEGG" id="emp:EZMO1_2461"/>
<dbReference type="PIRSF" id="PIRSF000398">
    <property type="entry name" value="M_m6A_EcoRV"/>
    <property type="match status" value="1"/>
</dbReference>
<feature type="binding site" evidence="7">
    <location>
        <position position="56"/>
    </location>
    <ligand>
        <name>S-adenosyl-L-methionine</name>
        <dbReference type="ChEBI" id="CHEBI:59789"/>
    </ligand>
</feature>
<dbReference type="STRING" id="570277.EZMO1_1856"/>